<dbReference type="Pfam" id="PF07521">
    <property type="entry name" value="RMMBL"/>
    <property type="match status" value="1"/>
</dbReference>
<dbReference type="SUPFAM" id="SSF56281">
    <property type="entry name" value="Metallo-hydrolase/oxidoreductase"/>
    <property type="match status" value="1"/>
</dbReference>
<dbReference type="Pfam" id="PF00753">
    <property type="entry name" value="Lactamase_B"/>
    <property type="match status" value="1"/>
</dbReference>
<dbReference type="SMART" id="SM00849">
    <property type="entry name" value="Lactamase_B"/>
    <property type="match status" value="1"/>
</dbReference>
<dbReference type="Gene3D" id="3.60.15.10">
    <property type="entry name" value="Ribonuclease Z/Hydroxyacylglutathione hydrolase-like"/>
    <property type="match status" value="1"/>
</dbReference>
<keyword evidence="5" id="KW-1185">Reference proteome</keyword>
<evidence type="ECO:0000259" key="3">
    <source>
        <dbReference type="SMART" id="SM01027"/>
    </source>
</evidence>
<feature type="domain" description="Beta-Casp" evidence="3">
    <location>
        <begin position="259"/>
        <end position="380"/>
    </location>
</feature>
<gene>
    <name evidence="4" type="ORF">ACFOOQ_08690</name>
</gene>
<dbReference type="EMBL" id="JBHRYJ010000001">
    <property type="protein sequence ID" value="MFC3675617.1"/>
    <property type="molecule type" value="Genomic_DNA"/>
</dbReference>
<dbReference type="PANTHER" id="PTHR11203:SF37">
    <property type="entry name" value="INTEGRATOR COMPLEX SUBUNIT 11"/>
    <property type="match status" value="1"/>
</dbReference>
<dbReference type="PANTHER" id="PTHR11203">
    <property type="entry name" value="CLEAVAGE AND POLYADENYLATION SPECIFICITY FACTOR FAMILY MEMBER"/>
    <property type="match status" value="1"/>
</dbReference>
<proteinExistence type="predicted"/>
<dbReference type="Pfam" id="PF10996">
    <property type="entry name" value="Beta-Casp"/>
    <property type="match status" value="1"/>
</dbReference>
<evidence type="ECO:0000313" key="4">
    <source>
        <dbReference type="EMBL" id="MFC3675617.1"/>
    </source>
</evidence>
<dbReference type="InterPro" id="IPR050698">
    <property type="entry name" value="MBL"/>
</dbReference>
<sequence length="538" mass="59818">MSLTLTFHGAAGTVTGSCYRLELNGKQVLVDCGMFQGDKTLKELNYQPWPFDPRGIDALLLTHAHIDHSGLIPRLVKAGWRGPVIATEGSADLLHWMLPDSGGIQEMEVERLNRRNQRRGHAPVEPIYTEADAQAALQQISTRDYETWFKVVPGLRARFWNAGHILGSASIELEATEKPGAAPLRLLFSGDIGPEHKGLQKSPEAPHDLDIVVMESTYGGRPRPKLDALQRRAVLAGEVNAALKAGGNLVIPAFAVERTQELLADLARLMADGGIAKVPIFVDSPLALHITDVFAKYLHRDNGVQATTRSPFEGGNLRFTRTVQESMQIEQVTGGAIIISASGMCDAGRIRHHLKNNLWRTNATVLLIGYQAPGTLGRLLEDGEKMVRIQGDEISVRAHIRKLEIYSGHADHDELLDWLRERCPVRRGLFLTHGDPDAIASLRAAVAQWKQPDAPHMLVPQLDESYSLLQPHPKLLKTVKAAARPRLDRYARAEALGGHDWHNDYARLMLQVQQELREAKTDLDRRRLLKKMQRVLGR</sequence>
<dbReference type="CDD" id="cd16295">
    <property type="entry name" value="TTHA0252-CPSF-like_MBL-fold"/>
    <property type="match status" value="1"/>
</dbReference>
<dbReference type="InterPro" id="IPR022712">
    <property type="entry name" value="Beta_Casp"/>
</dbReference>
<dbReference type="Gene3D" id="3.40.50.10890">
    <property type="match status" value="1"/>
</dbReference>
<dbReference type="Proteomes" id="UP001595711">
    <property type="component" value="Unassembled WGS sequence"/>
</dbReference>
<evidence type="ECO:0000256" key="1">
    <source>
        <dbReference type="ARBA" id="ARBA00022801"/>
    </source>
</evidence>
<evidence type="ECO:0000259" key="2">
    <source>
        <dbReference type="SMART" id="SM00849"/>
    </source>
</evidence>
<keyword evidence="1" id="KW-0378">Hydrolase</keyword>
<dbReference type="InterPro" id="IPR036866">
    <property type="entry name" value="RibonucZ/Hydroxyglut_hydro"/>
</dbReference>
<organism evidence="4 5">
    <name type="scientific">Ferrovibrio xuzhouensis</name>
    <dbReference type="NCBI Taxonomy" id="1576914"/>
    <lineage>
        <taxon>Bacteria</taxon>
        <taxon>Pseudomonadati</taxon>
        <taxon>Pseudomonadota</taxon>
        <taxon>Alphaproteobacteria</taxon>
        <taxon>Rhodospirillales</taxon>
        <taxon>Rhodospirillaceae</taxon>
        <taxon>Ferrovibrio</taxon>
    </lineage>
</organism>
<comment type="caution">
    <text evidence="4">The sequence shown here is derived from an EMBL/GenBank/DDBJ whole genome shotgun (WGS) entry which is preliminary data.</text>
</comment>
<feature type="domain" description="Metallo-beta-lactamase" evidence="2">
    <location>
        <begin position="15"/>
        <end position="254"/>
    </location>
</feature>
<dbReference type="InterPro" id="IPR001279">
    <property type="entry name" value="Metallo-B-lactamas"/>
</dbReference>
<dbReference type="RefSeq" id="WP_379724517.1">
    <property type="nucleotide sequence ID" value="NZ_JBHRYJ010000001.1"/>
</dbReference>
<evidence type="ECO:0000313" key="5">
    <source>
        <dbReference type="Proteomes" id="UP001595711"/>
    </source>
</evidence>
<reference evidence="5" key="1">
    <citation type="journal article" date="2019" name="Int. J. Syst. Evol. Microbiol.">
        <title>The Global Catalogue of Microorganisms (GCM) 10K type strain sequencing project: providing services to taxonomists for standard genome sequencing and annotation.</title>
        <authorList>
            <consortium name="The Broad Institute Genomics Platform"/>
            <consortium name="The Broad Institute Genome Sequencing Center for Infectious Disease"/>
            <person name="Wu L."/>
            <person name="Ma J."/>
        </authorList>
    </citation>
    <scope>NUCLEOTIDE SEQUENCE [LARGE SCALE GENOMIC DNA]</scope>
    <source>
        <strain evidence="5">KCTC 42182</strain>
    </source>
</reference>
<accession>A0ABV7VF08</accession>
<dbReference type="SMART" id="SM01027">
    <property type="entry name" value="Beta-Casp"/>
    <property type="match status" value="1"/>
</dbReference>
<name>A0ABV7VF08_9PROT</name>
<protein>
    <submittedName>
        <fullName evidence="4">MBL fold metallo-hydrolase</fullName>
    </submittedName>
</protein>
<dbReference type="InterPro" id="IPR011108">
    <property type="entry name" value="RMMBL"/>
</dbReference>